<sequence>MNILRYLKSTFDHGLVYKPSPLSLIVYADAYYAGDPDDRCFTRGYCIYLGDNHVSWSSKKQQGVSRSNNETEYRQLAYTDAACPGCACYFMISIFPSLFHSRTCHIEVDYHYVREKVIRKEVKVGYISSKDQLVDLLTKGFSTFRFRYYLLSKLPVLCHPLNLWRRDKPNPDLTVSN</sequence>
<organism evidence="1">
    <name type="scientific">Prunus dulcis</name>
    <name type="common">Almond</name>
    <name type="synonym">Amygdalus dulcis</name>
    <dbReference type="NCBI Taxonomy" id="3755"/>
    <lineage>
        <taxon>Eukaryota</taxon>
        <taxon>Viridiplantae</taxon>
        <taxon>Streptophyta</taxon>
        <taxon>Embryophyta</taxon>
        <taxon>Tracheophyta</taxon>
        <taxon>Spermatophyta</taxon>
        <taxon>Magnoliopsida</taxon>
        <taxon>eudicotyledons</taxon>
        <taxon>Gunneridae</taxon>
        <taxon>Pentapetalae</taxon>
        <taxon>rosids</taxon>
        <taxon>fabids</taxon>
        <taxon>Rosales</taxon>
        <taxon>Rosaceae</taxon>
        <taxon>Amygdaloideae</taxon>
        <taxon>Amygdaleae</taxon>
        <taxon>Prunus</taxon>
    </lineage>
</organism>
<evidence type="ECO:0008006" key="2">
    <source>
        <dbReference type="Google" id="ProtNLM"/>
    </source>
</evidence>
<accession>A0A4Y1RFP8</accession>
<proteinExistence type="predicted"/>
<evidence type="ECO:0000313" key="1">
    <source>
        <dbReference type="EMBL" id="BBH02893.1"/>
    </source>
</evidence>
<protein>
    <recommendedName>
        <fullName evidence="2">Transposable element protein</fullName>
    </recommendedName>
</protein>
<gene>
    <name evidence="1" type="ORF">Prudu_013603</name>
</gene>
<dbReference type="PANTHER" id="PTHR11439:SF467">
    <property type="entry name" value="INTEGRASE CATALYTIC DOMAIN-CONTAINING PROTEIN"/>
    <property type="match status" value="1"/>
</dbReference>
<dbReference type="PANTHER" id="PTHR11439">
    <property type="entry name" value="GAG-POL-RELATED RETROTRANSPOSON"/>
    <property type="match status" value="1"/>
</dbReference>
<dbReference type="AlphaFoldDB" id="A0A4Y1RFP8"/>
<dbReference type="CDD" id="cd09272">
    <property type="entry name" value="RNase_HI_RT_Ty1"/>
    <property type="match status" value="1"/>
</dbReference>
<reference evidence="1" key="1">
    <citation type="journal article" date="2019" name="Science">
        <title>Mutation of a bHLH transcription factor allowed almond domestication.</title>
        <authorList>
            <person name="Sanchez-Perez R."/>
            <person name="Pavan S."/>
            <person name="Mazzeo R."/>
            <person name="Moldovan C."/>
            <person name="Aiese Cigliano R."/>
            <person name="Del Cueto J."/>
            <person name="Ricciardi F."/>
            <person name="Lotti C."/>
            <person name="Ricciardi L."/>
            <person name="Dicenta F."/>
            <person name="Lopez-Marques R.L."/>
            <person name="Lindberg Moller B."/>
        </authorList>
    </citation>
    <scope>NUCLEOTIDE SEQUENCE</scope>
</reference>
<dbReference type="EMBL" id="AP019301">
    <property type="protein sequence ID" value="BBH02893.1"/>
    <property type="molecule type" value="Genomic_DNA"/>
</dbReference>
<name>A0A4Y1RFP8_PRUDU</name>